<keyword evidence="2" id="KW-1185">Reference proteome</keyword>
<dbReference type="OrthoDB" id="8193319at2759"/>
<dbReference type="EMBL" id="JABSTR010000008">
    <property type="protein sequence ID" value="KAH9376340.1"/>
    <property type="molecule type" value="Genomic_DNA"/>
</dbReference>
<dbReference type="Proteomes" id="UP000821853">
    <property type="component" value="Unassembled WGS sequence"/>
</dbReference>
<accession>A0A9J6GQ80</accession>
<gene>
    <name evidence="1" type="ORF">HPB48_018509</name>
</gene>
<comment type="caution">
    <text evidence="1">The sequence shown here is derived from an EMBL/GenBank/DDBJ whole genome shotgun (WGS) entry which is preliminary data.</text>
</comment>
<proteinExistence type="predicted"/>
<evidence type="ECO:0000313" key="2">
    <source>
        <dbReference type="Proteomes" id="UP000821853"/>
    </source>
</evidence>
<dbReference type="AlphaFoldDB" id="A0A9J6GQ80"/>
<dbReference type="VEuPathDB" id="VectorBase:HLOH_046461"/>
<protein>
    <submittedName>
        <fullName evidence="1">Uncharacterized protein</fullName>
    </submittedName>
</protein>
<sequence>MAQRWRILQLPFKDKKKNITKIIGASIIPHKFLMSEPAAFRTVYCQRGLADYEDWQGRLTEGSWRRKDDGNGALVDTLAIGHRSTWWYLQVQCLAYLQKGCFVLSKRIKKIRVLLHMVHFTQGCV</sequence>
<organism evidence="1 2">
    <name type="scientific">Haemaphysalis longicornis</name>
    <name type="common">Bush tick</name>
    <dbReference type="NCBI Taxonomy" id="44386"/>
    <lineage>
        <taxon>Eukaryota</taxon>
        <taxon>Metazoa</taxon>
        <taxon>Ecdysozoa</taxon>
        <taxon>Arthropoda</taxon>
        <taxon>Chelicerata</taxon>
        <taxon>Arachnida</taxon>
        <taxon>Acari</taxon>
        <taxon>Parasitiformes</taxon>
        <taxon>Ixodida</taxon>
        <taxon>Ixodoidea</taxon>
        <taxon>Ixodidae</taxon>
        <taxon>Haemaphysalinae</taxon>
        <taxon>Haemaphysalis</taxon>
    </lineage>
</organism>
<reference evidence="1 2" key="1">
    <citation type="journal article" date="2020" name="Cell">
        <title>Large-Scale Comparative Analyses of Tick Genomes Elucidate Their Genetic Diversity and Vector Capacities.</title>
        <authorList>
            <consortium name="Tick Genome and Microbiome Consortium (TIGMIC)"/>
            <person name="Jia N."/>
            <person name="Wang J."/>
            <person name="Shi W."/>
            <person name="Du L."/>
            <person name="Sun Y."/>
            <person name="Zhan W."/>
            <person name="Jiang J.F."/>
            <person name="Wang Q."/>
            <person name="Zhang B."/>
            <person name="Ji P."/>
            <person name="Bell-Sakyi L."/>
            <person name="Cui X.M."/>
            <person name="Yuan T.T."/>
            <person name="Jiang B.G."/>
            <person name="Yang W.F."/>
            <person name="Lam T.T."/>
            <person name="Chang Q.C."/>
            <person name="Ding S.J."/>
            <person name="Wang X.J."/>
            <person name="Zhu J.G."/>
            <person name="Ruan X.D."/>
            <person name="Zhao L."/>
            <person name="Wei J.T."/>
            <person name="Ye R.Z."/>
            <person name="Que T.C."/>
            <person name="Du C.H."/>
            <person name="Zhou Y.H."/>
            <person name="Cheng J.X."/>
            <person name="Dai P.F."/>
            <person name="Guo W.B."/>
            <person name="Han X.H."/>
            <person name="Huang E.J."/>
            <person name="Li L.F."/>
            <person name="Wei W."/>
            <person name="Gao Y.C."/>
            <person name="Liu J.Z."/>
            <person name="Shao H.Z."/>
            <person name="Wang X."/>
            <person name="Wang C.C."/>
            <person name="Yang T.C."/>
            <person name="Huo Q.B."/>
            <person name="Li W."/>
            <person name="Chen H.Y."/>
            <person name="Chen S.E."/>
            <person name="Zhou L.G."/>
            <person name="Ni X.B."/>
            <person name="Tian J.H."/>
            <person name="Sheng Y."/>
            <person name="Liu T."/>
            <person name="Pan Y.S."/>
            <person name="Xia L.Y."/>
            <person name="Li J."/>
            <person name="Zhao F."/>
            <person name="Cao W.C."/>
        </authorList>
    </citation>
    <scope>NUCLEOTIDE SEQUENCE [LARGE SCALE GENOMIC DNA]</scope>
    <source>
        <strain evidence="1">HaeL-2018</strain>
    </source>
</reference>
<evidence type="ECO:0000313" key="1">
    <source>
        <dbReference type="EMBL" id="KAH9376340.1"/>
    </source>
</evidence>
<name>A0A9J6GQ80_HAELO</name>